<feature type="active site" description="Proton donor/acceptor" evidence="1">
    <location>
        <position position="112"/>
    </location>
</feature>
<dbReference type="Proteomes" id="UP000823858">
    <property type="component" value="Unassembled WGS sequence"/>
</dbReference>
<feature type="active site" description="Tele-phosphohistidine intermediate" evidence="1">
    <location>
        <position position="39"/>
    </location>
</feature>
<proteinExistence type="predicted"/>
<evidence type="ECO:0000256" key="3">
    <source>
        <dbReference type="SAM" id="MobiDB-lite"/>
    </source>
</evidence>
<dbReference type="SMART" id="SM00855">
    <property type="entry name" value="PGAM"/>
    <property type="match status" value="1"/>
</dbReference>
<comment type="caution">
    <text evidence="4">The sequence shown here is derived from an EMBL/GenBank/DDBJ whole genome shotgun (WGS) entry which is preliminary data.</text>
</comment>
<dbReference type="CDD" id="cd07067">
    <property type="entry name" value="HP_PGM_like"/>
    <property type="match status" value="1"/>
</dbReference>
<organism evidence="4 5">
    <name type="scientific">Candidatus Corynebacterium faecigallinarum</name>
    <dbReference type="NCBI Taxonomy" id="2838528"/>
    <lineage>
        <taxon>Bacteria</taxon>
        <taxon>Bacillati</taxon>
        <taxon>Actinomycetota</taxon>
        <taxon>Actinomycetes</taxon>
        <taxon>Mycobacteriales</taxon>
        <taxon>Corynebacteriaceae</taxon>
        <taxon>Corynebacterium</taxon>
    </lineage>
</organism>
<dbReference type="AlphaFoldDB" id="A0A9D2QGI2"/>
<dbReference type="Pfam" id="PF00300">
    <property type="entry name" value="His_Phos_1"/>
    <property type="match status" value="1"/>
</dbReference>
<sequence length="265" mass="27981">MTVHPGKPTDLSQGESGGTAGSGPSGGRLPERRLILIRHGQTEFNLTGRMQGQMDTPLSENGLAEARSAAVELASWPIGTIISSDLERAMDTAGVLAEALGLEFGTDRRLRETDLGEWSGKGHSEVDSLFPGQRSHWRLNPTWAPPGGETRLEVSERAAAVVTDLMSTTAWDAGSVMLVAHGGTIGALTSRLLDVPVSHYPMFGGLGNTRWSQLVARPTEPDATGPELWASARWFLEGWNVGVAAPPPVGVSNADEGDGRGVGAR</sequence>
<dbReference type="PANTHER" id="PTHR48100:SF62">
    <property type="entry name" value="GLUCOSYL-3-PHOSPHOGLYCERATE PHOSPHATASE"/>
    <property type="match status" value="1"/>
</dbReference>
<feature type="region of interest" description="Disordered" evidence="3">
    <location>
        <begin position="1"/>
        <end position="29"/>
    </location>
</feature>
<dbReference type="InterPro" id="IPR013078">
    <property type="entry name" value="His_Pase_superF_clade-1"/>
</dbReference>
<feature type="binding site" evidence="2">
    <location>
        <position position="88"/>
    </location>
    <ligand>
        <name>substrate</name>
    </ligand>
</feature>
<dbReference type="PROSITE" id="PS00175">
    <property type="entry name" value="PG_MUTASE"/>
    <property type="match status" value="1"/>
</dbReference>
<dbReference type="PANTHER" id="PTHR48100">
    <property type="entry name" value="BROAD-SPECIFICITY PHOSPHATASE YOR283W-RELATED"/>
    <property type="match status" value="1"/>
</dbReference>
<evidence type="ECO:0000313" key="4">
    <source>
        <dbReference type="EMBL" id="HJC86076.1"/>
    </source>
</evidence>
<name>A0A9D2QGI2_9CORY</name>
<protein>
    <submittedName>
        <fullName evidence="4">Histidine phosphatase family protein</fullName>
    </submittedName>
</protein>
<dbReference type="GO" id="GO:0016791">
    <property type="term" value="F:phosphatase activity"/>
    <property type="evidence" value="ECO:0007669"/>
    <property type="project" value="TreeGrafter"/>
</dbReference>
<dbReference type="InterPro" id="IPR050275">
    <property type="entry name" value="PGM_Phosphatase"/>
</dbReference>
<dbReference type="Gene3D" id="3.40.50.1240">
    <property type="entry name" value="Phosphoglycerate mutase-like"/>
    <property type="match status" value="1"/>
</dbReference>
<dbReference type="InterPro" id="IPR001345">
    <property type="entry name" value="PG/BPGM_mutase_AS"/>
</dbReference>
<dbReference type="EMBL" id="DWVP01000024">
    <property type="protein sequence ID" value="HJC86076.1"/>
    <property type="molecule type" value="Genomic_DNA"/>
</dbReference>
<feature type="region of interest" description="Disordered" evidence="3">
    <location>
        <begin position="246"/>
        <end position="265"/>
    </location>
</feature>
<accession>A0A9D2QGI2</accession>
<reference evidence="4" key="2">
    <citation type="submission" date="2021-04" db="EMBL/GenBank/DDBJ databases">
        <authorList>
            <person name="Gilroy R."/>
        </authorList>
    </citation>
    <scope>NUCLEOTIDE SEQUENCE</scope>
    <source>
        <strain evidence="4">ChiHjej13B12-4958</strain>
    </source>
</reference>
<reference evidence="4" key="1">
    <citation type="journal article" date="2021" name="PeerJ">
        <title>Extensive microbial diversity within the chicken gut microbiome revealed by metagenomics and culture.</title>
        <authorList>
            <person name="Gilroy R."/>
            <person name="Ravi A."/>
            <person name="Getino M."/>
            <person name="Pursley I."/>
            <person name="Horton D.L."/>
            <person name="Alikhan N.F."/>
            <person name="Baker D."/>
            <person name="Gharbi K."/>
            <person name="Hall N."/>
            <person name="Watson M."/>
            <person name="Adriaenssens E.M."/>
            <person name="Foster-Nyarko E."/>
            <person name="Jarju S."/>
            <person name="Secka A."/>
            <person name="Antonio M."/>
            <person name="Oren A."/>
            <person name="Chaudhuri R.R."/>
            <person name="La Ragione R."/>
            <person name="Hildebrand F."/>
            <person name="Pallen M.J."/>
        </authorList>
    </citation>
    <scope>NUCLEOTIDE SEQUENCE</scope>
    <source>
        <strain evidence="4">ChiHjej13B12-4958</strain>
    </source>
</reference>
<evidence type="ECO:0000313" key="5">
    <source>
        <dbReference type="Proteomes" id="UP000823858"/>
    </source>
</evidence>
<dbReference type="GO" id="GO:0005737">
    <property type="term" value="C:cytoplasm"/>
    <property type="evidence" value="ECO:0007669"/>
    <property type="project" value="TreeGrafter"/>
</dbReference>
<feature type="binding site" evidence="2">
    <location>
        <begin position="38"/>
        <end position="45"/>
    </location>
    <ligand>
        <name>substrate</name>
    </ligand>
</feature>
<gene>
    <name evidence="4" type="ORF">H9751_11170</name>
</gene>
<dbReference type="InterPro" id="IPR029033">
    <property type="entry name" value="His_PPase_superfam"/>
</dbReference>
<evidence type="ECO:0000256" key="1">
    <source>
        <dbReference type="PIRSR" id="PIRSR613078-1"/>
    </source>
</evidence>
<feature type="compositionally biased region" description="Gly residues" evidence="3">
    <location>
        <begin position="15"/>
        <end position="26"/>
    </location>
</feature>
<evidence type="ECO:0000256" key="2">
    <source>
        <dbReference type="PIRSR" id="PIRSR613078-2"/>
    </source>
</evidence>
<dbReference type="SUPFAM" id="SSF53254">
    <property type="entry name" value="Phosphoglycerate mutase-like"/>
    <property type="match status" value="1"/>
</dbReference>